<evidence type="ECO:0000313" key="4">
    <source>
        <dbReference type="Proteomes" id="UP001437256"/>
    </source>
</evidence>
<dbReference type="EMBL" id="JBBXMP010000008">
    <property type="protein sequence ID" value="KAL0070262.1"/>
    <property type="molecule type" value="Genomic_DNA"/>
</dbReference>
<feature type="region of interest" description="Disordered" evidence="1">
    <location>
        <begin position="304"/>
        <end position="324"/>
    </location>
</feature>
<evidence type="ECO:0000259" key="2">
    <source>
        <dbReference type="Pfam" id="PF08719"/>
    </source>
</evidence>
<dbReference type="InterPro" id="IPR037238">
    <property type="entry name" value="YbiA-like_sf"/>
</dbReference>
<feature type="region of interest" description="Disordered" evidence="1">
    <location>
        <begin position="151"/>
        <end position="177"/>
    </location>
</feature>
<gene>
    <name evidence="3" type="ORF">AAF712_002754</name>
</gene>
<dbReference type="Gene3D" id="1.10.357.40">
    <property type="entry name" value="YbiA-like"/>
    <property type="match status" value="1"/>
</dbReference>
<feature type="region of interest" description="Disordered" evidence="1">
    <location>
        <begin position="420"/>
        <end position="480"/>
    </location>
</feature>
<feature type="compositionally biased region" description="Pro residues" evidence="1">
    <location>
        <begin position="36"/>
        <end position="55"/>
    </location>
</feature>
<feature type="compositionally biased region" description="Pro residues" evidence="1">
    <location>
        <begin position="305"/>
        <end position="321"/>
    </location>
</feature>
<protein>
    <recommendedName>
        <fullName evidence="2">NADAR domain-containing protein</fullName>
    </recommendedName>
</protein>
<name>A0ABR3A8G3_9AGAR</name>
<feature type="compositionally biased region" description="Polar residues" evidence="1">
    <location>
        <begin position="81"/>
        <end position="91"/>
    </location>
</feature>
<dbReference type="CDD" id="cd15457">
    <property type="entry name" value="NADAR"/>
    <property type="match status" value="1"/>
</dbReference>
<feature type="region of interest" description="Disordered" evidence="1">
    <location>
        <begin position="189"/>
        <end position="264"/>
    </location>
</feature>
<feature type="compositionally biased region" description="Low complexity" evidence="1">
    <location>
        <begin position="189"/>
        <end position="208"/>
    </location>
</feature>
<feature type="compositionally biased region" description="Pro residues" evidence="1">
    <location>
        <begin position="365"/>
        <end position="378"/>
    </location>
</feature>
<accession>A0ABR3A8G3</accession>
<feature type="region of interest" description="Disordered" evidence="1">
    <location>
        <begin position="338"/>
        <end position="380"/>
    </location>
</feature>
<feature type="compositionally biased region" description="Polar residues" evidence="1">
    <location>
        <begin position="1"/>
        <end position="10"/>
    </location>
</feature>
<evidence type="ECO:0000256" key="1">
    <source>
        <dbReference type="SAM" id="MobiDB-lite"/>
    </source>
</evidence>
<feature type="compositionally biased region" description="Pro residues" evidence="1">
    <location>
        <begin position="462"/>
        <end position="473"/>
    </location>
</feature>
<feature type="domain" description="NADAR" evidence="2">
    <location>
        <begin position="491"/>
        <end position="620"/>
    </location>
</feature>
<evidence type="ECO:0000313" key="3">
    <source>
        <dbReference type="EMBL" id="KAL0070262.1"/>
    </source>
</evidence>
<feature type="compositionally biased region" description="Low complexity" evidence="1">
    <location>
        <begin position="436"/>
        <end position="461"/>
    </location>
</feature>
<reference evidence="3 4" key="1">
    <citation type="submission" date="2024-05" db="EMBL/GenBank/DDBJ databases">
        <title>A draft genome resource for the thread blight pathogen Marasmius tenuissimus strain MS-2.</title>
        <authorList>
            <person name="Yulfo-Soto G.E."/>
            <person name="Baruah I.K."/>
            <person name="Amoako-Attah I."/>
            <person name="Bukari Y."/>
            <person name="Meinhardt L.W."/>
            <person name="Bailey B.A."/>
            <person name="Cohen S.P."/>
        </authorList>
    </citation>
    <scope>NUCLEOTIDE SEQUENCE [LARGE SCALE GENOMIC DNA]</scope>
    <source>
        <strain evidence="3 4">MS-2</strain>
    </source>
</reference>
<dbReference type="PRINTS" id="PR01217">
    <property type="entry name" value="PRICHEXTENSN"/>
</dbReference>
<keyword evidence="4" id="KW-1185">Reference proteome</keyword>
<comment type="caution">
    <text evidence="3">The sequence shown here is derived from an EMBL/GenBank/DDBJ whole genome shotgun (WGS) entry which is preliminary data.</text>
</comment>
<organism evidence="3 4">
    <name type="scientific">Marasmius tenuissimus</name>
    <dbReference type="NCBI Taxonomy" id="585030"/>
    <lineage>
        <taxon>Eukaryota</taxon>
        <taxon>Fungi</taxon>
        <taxon>Dikarya</taxon>
        <taxon>Basidiomycota</taxon>
        <taxon>Agaricomycotina</taxon>
        <taxon>Agaricomycetes</taxon>
        <taxon>Agaricomycetidae</taxon>
        <taxon>Agaricales</taxon>
        <taxon>Marasmiineae</taxon>
        <taxon>Marasmiaceae</taxon>
        <taxon>Marasmius</taxon>
    </lineage>
</organism>
<dbReference type="Proteomes" id="UP001437256">
    <property type="component" value="Unassembled WGS sequence"/>
</dbReference>
<feature type="region of interest" description="Disordered" evidence="1">
    <location>
        <begin position="1"/>
        <end position="137"/>
    </location>
</feature>
<dbReference type="SUPFAM" id="SSF143990">
    <property type="entry name" value="YbiA-like"/>
    <property type="match status" value="1"/>
</dbReference>
<sequence>MLRVTNSTAGDQEDETPDAGPSVQPMGHLTPGPGRYNPPDPDADPPVVPSGPYPPFDEAQPIQPRPPGSRTPYPHAAPSSIPFTPHTQNLRNFPVDSDEDDDDEPPPVIPTHLRARSHGRSQAGSVSGHGHGGDIRRTATPGIALARRATTGTVPDELFQRHPLPRPPDNLTQSTPWRKLRQLDMSSIGHEAGASSHGHGSASTSHGHNTAISHANVPASSHGHSRVRSIDTHQPARVAVQPPAQPPQTSDHHRSKTVGSFFRRGGIGAGVSNVGGGIWRRVSQRKRHPDQPRVDLDEEFVQVEPPTPVPPPAPAPAPAPPEGTITPFTLTAADLRPATSRPVTPAPPPPVLDPVGVDPYSGFGVPPPGDLDPPPVIPPASMTPGSIRATAPGPIALGLSQSSRPVTPIGISGTATPGIATPALGLTQPPPEHYRPPTAASSTYAPAHSAYDTVTRPTSYAPQPPQPPPPPSSQPQYSTAAPPVRLVTLPTALTYSTAAHLFEALKFLPRHPEHAYAISQTPNIADVYRMSSQWGADIRPDWGSVFLGQMEEVLMAKFRQHHQLRLLLFSTGVTGSVGPDDRKGRELVYEDDRDKFWGRGLDGVGRNELGKALMRVRERLITEGYVANLTG</sequence>
<feature type="compositionally biased region" description="Acidic residues" evidence="1">
    <location>
        <begin position="96"/>
        <end position="105"/>
    </location>
</feature>
<dbReference type="Pfam" id="PF08719">
    <property type="entry name" value="NADAR"/>
    <property type="match status" value="1"/>
</dbReference>
<dbReference type="InterPro" id="IPR012816">
    <property type="entry name" value="NADAR"/>
</dbReference>
<proteinExistence type="predicted"/>